<reference evidence="9 10" key="1">
    <citation type="submission" date="2015-08" db="EMBL/GenBank/DDBJ databases">
        <title>Whole genome sequence of Flavobacterium akiainvivens IK-1T, from decaying Wikstroemia oahuensis, an endemic Hawaiian shrub.</title>
        <authorList>
            <person name="Wan X."/>
            <person name="Hou S."/>
            <person name="Saito J."/>
            <person name="Donachie S."/>
        </authorList>
    </citation>
    <scope>NUCLEOTIDE SEQUENCE [LARGE SCALE GENOMIC DNA]</scope>
    <source>
        <strain evidence="9 10">IK-1</strain>
    </source>
</reference>
<dbReference type="Gene3D" id="3.30.240.20">
    <property type="entry name" value="bsu07140 like domains"/>
    <property type="match status" value="1"/>
</dbReference>
<keyword evidence="6 7" id="KW-0472">Membrane</keyword>
<keyword evidence="10" id="KW-1185">Reference proteome</keyword>
<feature type="transmembrane region" description="Helical" evidence="7">
    <location>
        <begin position="47"/>
        <end position="67"/>
    </location>
</feature>
<accession>A0A0M8M9N9</accession>
<feature type="transmembrane region" description="Helical" evidence="7">
    <location>
        <begin position="73"/>
        <end position="90"/>
    </location>
</feature>
<evidence type="ECO:0000256" key="4">
    <source>
        <dbReference type="ARBA" id="ARBA00022692"/>
    </source>
</evidence>
<feature type="domain" description="YetF C-terminal" evidence="8">
    <location>
        <begin position="96"/>
        <end position="167"/>
    </location>
</feature>
<dbReference type="InterPro" id="IPR023090">
    <property type="entry name" value="UPF0702_alpha/beta_dom_sf"/>
</dbReference>
<dbReference type="AlphaFoldDB" id="A0A0M8M9N9"/>
<feature type="transmembrane region" description="Helical" evidence="7">
    <location>
        <begin position="21"/>
        <end position="40"/>
    </location>
</feature>
<dbReference type="Pfam" id="PF04239">
    <property type="entry name" value="DUF421"/>
    <property type="match status" value="1"/>
</dbReference>
<comment type="subcellular location">
    <subcellularLocation>
        <location evidence="1">Cell membrane</location>
        <topology evidence="1">Multi-pass membrane protein</topology>
    </subcellularLocation>
</comment>
<comment type="caution">
    <text evidence="9">The sequence shown here is derived from an EMBL/GenBank/DDBJ whole genome shotgun (WGS) entry which is preliminary data.</text>
</comment>
<dbReference type="PATRIC" id="fig|1202724.3.peg.1032"/>
<evidence type="ECO:0000256" key="1">
    <source>
        <dbReference type="ARBA" id="ARBA00004651"/>
    </source>
</evidence>
<evidence type="ECO:0000256" key="5">
    <source>
        <dbReference type="ARBA" id="ARBA00022989"/>
    </source>
</evidence>
<evidence type="ECO:0000313" key="10">
    <source>
        <dbReference type="Proteomes" id="UP000037755"/>
    </source>
</evidence>
<keyword evidence="4 7" id="KW-0812">Transmembrane</keyword>
<dbReference type="RefSeq" id="WP_054406650.1">
    <property type="nucleotide sequence ID" value="NZ_FOYA01000003.1"/>
</dbReference>
<keyword evidence="3" id="KW-1003">Cell membrane</keyword>
<dbReference type="GO" id="GO:0005886">
    <property type="term" value="C:plasma membrane"/>
    <property type="evidence" value="ECO:0007669"/>
    <property type="project" value="UniProtKB-SubCell"/>
</dbReference>
<dbReference type="EMBL" id="LIYD01000005">
    <property type="protein sequence ID" value="KOS05455.1"/>
    <property type="molecule type" value="Genomic_DNA"/>
</dbReference>
<dbReference type="OrthoDB" id="6538282at2"/>
<evidence type="ECO:0000256" key="3">
    <source>
        <dbReference type="ARBA" id="ARBA00022475"/>
    </source>
</evidence>
<evidence type="ECO:0000256" key="2">
    <source>
        <dbReference type="ARBA" id="ARBA00006448"/>
    </source>
</evidence>
<evidence type="ECO:0000256" key="7">
    <source>
        <dbReference type="SAM" id="Phobius"/>
    </source>
</evidence>
<dbReference type="Proteomes" id="UP000037755">
    <property type="component" value="Unassembled WGS sequence"/>
</dbReference>
<proteinExistence type="inferred from homology"/>
<keyword evidence="5 7" id="KW-1133">Transmembrane helix</keyword>
<comment type="similarity">
    <text evidence="2">Belongs to the UPF0702 family.</text>
</comment>
<name>A0A0M8M9N9_9FLAO</name>
<evidence type="ECO:0000259" key="8">
    <source>
        <dbReference type="Pfam" id="PF04239"/>
    </source>
</evidence>
<protein>
    <recommendedName>
        <fullName evidence="8">YetF C-terminal domain-containing protein</fullName>
    </recommendedName>
</protein>
<organism evidence="9 10">
    <name type="scientific">Flavobacterium akiainvivens</name>
    <dbReference type="NCBI Taxonomy" id="1202724"/>
    <lineage>
        <taxon>Bacteria</taxon>
        <taxon>Pseudomonadati</taxon>
        <taxon>Bacteroidota</taxon>
        <taxon>Flavobacteriia</taxon>
        <taxon>Flavobacteriales</taxon>
        <taxon>Flavobacteriaceae</taxon>
        <taxon>Flavobacterium</taxon>
    </lineage>
</organism>
<dbReference type="InterPro" id="IPR007353">
    <property type="entry name" value="DUF421"/>
</dbReference>
<evidence type="ECO:0000313" key="9">
    <source>
        <dbReference type="EMBL" id="KOS05455.1"/>
    </source>
</evidence>
<gene>
    <name evidence="9" type="ORF">AM493_04990</name>
</gene>
<dbReference type="PANTHER" id="PTHR34582:SF6">
    <property type="entry name" value="UPF0702 TRANSMEMBRANE PROTEIN YCAP"/>
    <property type="match status" value="1"/>
</dbReference>
<dbReference type="PANTHER" id="PTHR34582">
    <property type="entry name" value="UPF0702 TRANSMEMBRANE PROTEIN YCAP"/>
    <property type="match status" value="1"/>
</dbReference>
<evidence type="ECO:0000256" key="6">
    <source>
        <dbReference type="ARBA" id="ARBA00023136"/>
    </source>
</evidence>
<sequence>MKFDWEGIFLNGLDWQQSLEIGFRTLIMFLLVLTFLRLSGKKGVRQLSIFEVAIIIALGSAAGDPMLSNDYPILPSLLVFSVIIVLYRIITYYAGKNENFESLVEGDPMYIIEDGQFVMVSRKSHNFAKDEFLAELRNEGVSHIGQVETAILETNGKLSIFFYPDDKVKPGLPVLPKLYNKKSEDITSHGKYACTNCGNCEELAQSSKCSRCGQKEWVPAIDKLRIT</sequence>
<dbReference type="STRING" id="1202724.AM493_04990"/>